<keyword evidence="8" id="KW-1185">Reference proteome</keyword>
<dbReference type="GO" id="GO:0005524">
    <property type="term" value="F:ATP binding"/>
    <property type="evidence" value="ECO:0007669"/>
    <property type="project" value="InterPro"/>
</dbReference>
<evidence type="ECO:0000256" key="2">
    <source>
        <dbReference type="ARBA" id="ARBA00022806"/>
    </source>
</evidence>
<name>A0A1Y2SN31_9GAMM</name>
<dbReference type="RefSeq" id="WP_086113471.1">
    <property type="nucleotide sequence ID" value="NZ_CAWNHF010000127.1"/>
</dbReference>
<dbReference type="SMART" id="SM00487">
    <property type="entry name" value="DEXDc"/>
    <property type="match status" value="1"/>
</dbReference>
<accession>A0A1Y2SN31</accession>
<dbReference type="PROSITE" id="PS51192">
    <property type="entry name" value="HELICASE_ATP_BIND_1"/>
    <property type="match status" value="1"/>
</dbReference>
<dbReference type="Gene3D" id="3.40.50.10810">
    <property type="entry name" value="Tandem AAA-ATPase domain"/>
    <property type="match status" value="1"/>
</dbReference>
<dbReference type="Pfam" id="PF00176">
    <property type="entry name" value="SNF2-rel_dom"/>
    <property type="match status" value="1"/>
</dbReference>
<feature type="domain" description="Helicase ATP-binding" evidence="5">
    <location>
        <begin position="710"/>
        <end position="868"/>
    </location>
</feature>
<dbReference type="SUPFAM" id="SSF52540">
    <property type="entry name" value="P-loop containing nucleoside triphosphate hydrolases"/>
    <property type="match status" value="2"/>
</dbReference>
<evidence type="ECO:0000259" key="6">
    <source>
        <dbReference type="PROSITE" id="PS51194"/>
    </source>
</evidence>
<proteinExistence type="predicted"/>
<evidence type="ECO:0000313" key="7">
    <source>
        <dbReference type="EMBL" id="OTA19075.1"/>
    </source>
</evidence>
<evidence type="ECO:0000256" key="3">
    <source>
        <dbReference type="PROSITE-ProRule" id="PRU00325"/>
    </source>
</evidence>
<dbReference type="Gene3D" id="3.40.50.300">
    <property type="entry name" value="P-loop containing nucleotide triphosphate hydrolases"/>
    <property type="match status" value="1"/>
</dbReference>
<keyword evidence="2 7" id="KW-0547">Nucleotide-binding</keyword>
<dbReference type="InterPro" id="IPR038718">
    <property type="entry name" value="SNF2-like_sf"/>
</dbReference>
<dbReference type="Pfam" id="PF00271">
    <property type="entry name" value="Helicase_C"/>
    <property type="match status" value="1"/>
</dbReference>
<feature type="domain" description="Helicase C-terminal" evidence="6">
    <location>
        <begin position="992"/>
        <end position="1151"/>
    </location>
</feature>
<dbReference type="GO" id="GO:0004386">
    <property type="term" value="F:helicase activity"/>
    <property type="evidence" value="ECO:0007669"/>
    <property type="project" value="UniProtKB-KW"/>
</dbReference>
<dbReference type="GO" id="GO:0016787">
    <property type="term" value="F:hydrolase activity"/>
    <property type="evidence" value="ECO:0007669"/>
    <property type="project" value="UniProtKB-KW"/>
</dbReference>
<dbReference type="PROSITE" id="PS50966">
    <property type="entry name" value="ZF_SWIM"/>
    <property type="match status" value="1"/>
</dbReference>
<evidence type="ECO:0000259" key="4">
    <source>
        <dbReference type="PROSITE" id="PS50966"/>
    </source>
</evidence>
<reference evidence="7 8" key="1">
    <citation type="submission" date="2017-01" db="EMBL/GenBank/DDBJ databases">
        <title>Deconstructing symbiosis and pathogenesis requirements using a combined genomic-metabolomic approach.</title>
        <authorList>
            <person name="Tobias N.J."/>
            <person name="Wolff H."/>
            <person name="Djahanschiri B."/>
            <person name="Ebersberger I."/>
            <person name="Bode H.B."/>
        </authorList>
    </citation>
    <scope>NUCLEOTIDE SEQUENCE [LARGE SCALE GENOMIC DNA]</scope>
    <source>
        <strain evidence="7 8">DSM 4764</strain>
    </source>
</reference>
<dbReference type="GO" id="GO:0008270">
    <property type="term" value="F:zinc ion binding"/>
    <property type="evidence" value="ECO:0007669"/>
    <property type="project" value="UniProtKB-KW"/>
</dbReference>
<feature type="domain" description="SWIM-type" evidence="4">
    <location>
        <begin position="114"/>
        <end position="145"/>
    </location>
</feature>
<keyword evidence="2 7" id="KW-0347">Helicase</keyword>
<dbReference type="AlphaFoldDB" id="A0A1Y2SN31"/>
<dbReference type="SMART" id="SM00490">
    <property type="entry name" value="HELICc"/>
    <property type="match status" value="1"/>
</dbReference>
<evidence type="ECO:0000259" key="5">
    <source>
        <dbReference type="PROSITE" id="PS51192"/>
    </source>
</evidence>
<dbReference type="InterPro" id="IPR007527">
    <property type="entry name" value="Znf_SWIM"/>
</dbReference>
<dbReference type="GO" id="GO:0015616">
    <property type="term" value="F:DNA translocase activity"/>
    <property type="evidence" value="ECO:0007669"/>
    <property type="project" value="TreeGrafter"/>
</dbReference>
<dbReference type="FunFam" id="3.40.50.300:FF:000533">
    <property type="entry name" value="Helicase, Snf2 family"/>
    <property type="match status" value="1"/>
</dbReference>
<keyword evidence="3" id="KW-0863">Zinc-finger</keyword>
<sequence>MARINYGNTWWGKQWLNSLTDIDYDNRLPRGKTYANKGAVKGLILQEGFLQAKVQGSYPKPYKVSINVPTLTQQQIDRLLDALVDDPGVIARLLNRELDPSVLELAERLGIAIFPSQWKDLGMMCSCPDWAVPCKHLAATIYLVSREIDSNPFLVFSLRGVDLIQQLKARGIHIESEVVVNVPRLSTLLIADEASEEVMFSDPAALETLAYADLPLLSEALLAVLPPQPAFFSGSDLCHVMQRILTRVAKFARKTLDGKFPIDTPSLTLLASHRPRLTLSREGHAIISGVNGLYSIEELDTALEQLTPADLPNRQPEVAALFHLRMMSLHLLANGAVVPQVFAVEPDVLGVRWLPAMLDDRVAEQMQRLARGLPSQLAVLSPNQPISPMMQACSLCAVFLGYYLRMESEYIREKPRDNKILSLLFSAEPKSFDSAGESAIGPALQTWLARYHLAERDYAPVLILNEGEFGDFEVGLAIQPKSALLMPPVPLHSVLTEAEWSQTRFGVLQTVVLLAEFFPPLNDYLRQGARSPIVLTAEQLPALLFDTLPAIHLLGIRTLLPKELERLLRPRLSMKVSSQDKGLGGGQLSTDDILTFDWQVALGEHHLTRAEFEQLVHGATGVVRFKGEYIYLDPKEIASLQAQLERASKWSGSELMRMALAGEYAGTPIQLDDNMLQLLAELREVGEVPLPCDLNATLRPYQQRGYAWLLRNLQAGFGSIIADDMGLGKTLQVITTLLKLKQDGTLEQSKALVVVPTSLLTNWQKEIVRFAPTLSIGVFHGSKRELSSKRPDILLTTYGVARRAAAALKALSWQVLVVDEAQNIKNPSTVQTKAIKSIPAAGYIAMSGTPVENRLSEYWSLMDFVNRGYLGTLKRFEQEYTTPIQINRDRQVAERFQRVTAPFLLRRLKSDRNVISDLPDKVELDQYCTLTSTQTALYESVVREGMQALEGEEDQFKRQGLVLQMILALKQICNHPDQYLKQPASDAMASGKLERLFDLLDDLHASHEKTLIFTQFREMGELLAHWLQKRYGQTPMFLHGGLSRTKRDEMVERFQTDRTERVFLLSLKAGGTGLNLTAASNVIHFDLWWNPAVEAQATDRAYRIGQKSNVQVHRFITSATFEERINEMIQRKRELSDMVVGSGEQWIGNLDTQALRELFTLA</sequence>
<dbReference type="InterPro" id="IPR049730">
    <property type="entry name" value="SNF2/RAD54-like_C"/>
</dbReference>
<dbReference type="Proteomes" id="UP000194204">
    <property type="component" value="Unassembled WGS sequence"/>
</dbReference>
<comment type="caution">
    <text evidence="7">The sequence shown here is derived from an EMBL/GenBank/DDBJ whole genome shotgun (WGS) entry which is preliminary data.</text>
</comment>
<dbReference type="PANTHER" id="PTHR45629">
    <property type="entry name" value="SNF2/RAD54 FAMILY MEMBER"/>
    <property type="match status" value="1"/>
</dbReference>
<evidence type="ECO:0000256" key="1">
    <source>
        <dbReference type="ARBA" id="ARBA00022801"/>
    </source>
</evidence>
<keyword evidence="1" id="KW-0378">Hydrolase</keyword>
<dbReference type="InterPro" id="IPR014001">
    <property type="entry name" value="Helicase_ATP-bd"/>
</dbReference>
<dbReference type="InterPro" id="IPR001650">
    <property type="entry name" value="Helicase_C-like"/>
</dbReference>
<dbReference type="InterPro" id="IPR022138">
    <property type="entry name" value="DUF3670"/>
</dbReference>
<dbReference type="InterPro" id="IPR000330">
    <property type="entry name" value="SNF2_N"/>
</dbReference>
<gene>
    <name evidence="7" type="ORF">Xbed_02770</name>
</gene>
<keyword evidence="3" id="KW-0479">Metal-binding</keyword>
<organism evidence="7 8">
    <name type="scientific">Xenorhabdus beddingii</name>
    <dbReference type="NCBI Taxonomy" id="40578"/>
    <lineage>
        <taxon>Bacteria</taxon>
        <taxon>Pseudomonadati</taxon>
        <taxon>Pseudomonadota</taxon>
        <taxon>Gammaproteobacteria</taxon>
        <taxon>Enterobacterales</taxon>
        <taxon>Morganellaceae</taxon>
        <taxon>Xenorhabdus</taxon>
    </lineage>
</organism>
<dbReference type="PROSITE" id="PS51194">
    <property type="entry name" value="HELICASE_CTER"/>
    <property type="match status" value="1"/>
</dbReference>
<dbReference type="InterPro" id="IPR027417">
    <property type="entry name" value="P-loop_NTPase"/>
</dbReference>
<dbReference type="CDD" id="cd18793">
    <property type="entry name" value="SF2_C_SNF"/>
    <property type="match status" value="1"/>
</dbReference>
<dbReference type="Pfam" id="PF12419">
    <property type="entry name" value="DUF3670"/>
    <property type="match status" value="1"/>
</dbReference>
<dbReference type="EMBL" id="MUBK01000023">
    <property type="protein sequence ID" value="OTA19075.1"/>
    <property type="molecule type" value="Genomic_DNA"/>
</dbReference>
<dbReference type="STRING" id="40578.Xbed_02770"/>
<dbReference type="PANTHER" id="PTHR45629:SF7">
    <property type="entry name" value="DNA EXCISION REPAIR PROTEIN ERCC-6-RELATED"/>
    <property type="match status" value="1"/>
</dbReference>
<dbReference type="OrthoDB" id="9760715at2"/>
<evidence type="ECO:0000313" key="8">
    <source>
        <dbReference type="Proteomes" id="UP000194204"/>
    </source>
</evidence>
<keyword evidence="2 7" id="KW-0067">ATP-binding</keyword>
<protein>
    <submittedName>
        <fullName evidence="7">ATP-dependent DNA helicase RecQ</fullName>
    </submittedName>
</protein>
<dbReference type="InterPro" id="IPR050496">
    <property type="entry name" value="SNF2_RAD54_helicase_repair"/>
</dbReference>
<keyword evidence="3" id="KW-0862">Zinc</keyword>